<dbReference type="Proteomes" id="UP000722485">
    <property type="component" value="Unassembled WGS sequence"/>
</dbReference>
<sequence>MPPRWNPATDVDCWRATTWRPWRGTSGPEDQGMPARGACFCELRGAGCGGDVEGEGEGEARNARCKHNAEMSQTARGGSLVVEESQWPLLQHPEPRAAAAAVVLWHDTTTTCDLHMFPTSRLGPPRPSLAAVGLRLIADQPAGRPPERKSRDRQEPDWAMWLDARRACVDDRGEGGEGGIMDGRGGRVGGRSWFMDFDERSRHGGSHPGQSPQAASPRHTR</sequence>
<accession>A0A9P5H955</accession>
<comment type="caution">
    <text evidence="2">The sequence shown here is derived from an EMBL/GenBank/DDBJ whole genome shotgun (WGS) entry which is preliminary data.</text>
</comment>
<name>A0A9P5H955_9HYPO</name>
<feature type="region of interest" description="Disordered" evidence="1">
    <location>
        <begin position="171"/>
        <end position="221"/>
    </location>
</feature>
<organism evidence="2 3">
    <name type="scientific">Cylindrodendrum hubeiense</name>
    <dbReference type="NCBI Taxonomy" id="595255"/>
    <lineage>
        <taxon>Eukaryota</taxon>
        <taxon>Fungi</taxon>
        <taxon>Dikarya</taxon>
        <taxon>Ascomycota</taxon>
        <taxon>Pezizomycotina</taxon>
        <taxon>Sordariomycetes</taxon>
        <taxon>Hypocreomycetidae</taxon>
        <taxon>Hypocreales</taxon>
        <taxon>Nectriaceae</taxon>
        <taxon>Cylindrodendrum</taxon>
    </lineage>
</organism>
<gene>
    <name evidence="2" type="ORF">G7Z17_g6380</name>
</gene>
<feature type="compositionally biased region" description="Basic and acidic residues" evidence="1">
    <location>
        <begin position="145"/>
        <end position="156"/>
    </location>
</feature>
<feature type="compositionally biased region" description="Gly residues" evidence="1">
    <location>
        <begin position="176"/>
        <end position="189"/>
    </location>
</feature>
<keyword evidence="3" id="KW-1185">Reference proteome</keyword>
<feature type="region of interest" description="Disordered" evidence="1">
    <location>
        <begin position="137"/>
        <end position="157"/>
    </location>
</feature>
<dbReference type="EMBL" id="JAANBB010000122">
    <property type="protein sequence ID" value="KAF7549435.1"/>
    <property type="molecule type" value="Genomic_DNA"/>
</dbReference>
<evidence type="ECO:0000313" key="2">
    <source>
        <dbReference type="EMBL" id="KAF7549435.1"/>
    </source>
</evidence>
<evidence type="ECO:0000313" key="3">
    <source>
        <dbReference type="Proteomes" id="UP000722485"/>
    </source>
</evidence>
<reference evidence="2" key="1">
    <citation type="submission" date="2020-03" db="EMBL/GenBank/DDBJ databases">
        <title>Draft Genome Sequence of Cylindrodendrum hubeiense.</title>
        <authorList>
            <person name="Buettner E."/>
            <person name="Kellner H."/>
        </authorList>
    </citation>
    <scope>NUCLEOTIDE SEQUENCE</scope>
    <source>
        <strain evidence="2">IHI 201604</strain>
    </source>
</reference>
<dbReference type="AlphaFoldDB" id="A0A9P5H955"/>
<evidence type="ECO:0000256" key="1">
    <source>
        <dbReference type="SAM" id="MobiDB-lite"/>
    </source>
</evidence>
<protein>
    <submittedName>
        <fullName evidence="2">Uncharacterized protein</fullName>
    </submittedName>
</protein>
<proteinExistence type="predicted"/>